<evidence type="ECO:0000256" key="1">
    <source>
        <dbReference type="ARBA" id="ARBA00004141"/>
    </source>
</evidence>
<accession>A0A7H8RCI3</accession>
<dbReference type="GO" id="GO:0005886">
    <property type="term" value="C:plasma membrane"/>
    <property type="evidence" value="ECO:0007669"/>
    <property type="project" value="TreeGrafter"/>
</dbReference>
<feature type="transmembrane region" description="Helical" evidence="6">
    <location>
        <begin position="151"/>
        <end position="170"/>
    </location>
</feature>
<evidence type="ECO:0000256" key="4">
    <source>
        <dbReference type="ARBA" id="ARBA00022989"/>
    </source>
</evidence>
<dbReference type="OrthoDB" id="4524810at2759"/>
<keyword evidence="3 6" id="KW-0812">Transmembrane</keyword>
<feature type="transmembrane region" description="Helical" evidence="6">
    <location>
        <begin position="57"/>
        <end position="81"/>
    </location>
</feature>
<keyword evidence="4 6" id="KW-1133">Transmembrane helix</keyword>
<dbReference type="InterPro" id="IPR036259">
    <property type="entry name" value="MFS_trans_sf"/>
</dbReference>
<evidence type="ECO:0000256" key="2">
    <source>
        <dbReference type="ARBA" id="ARBA00022448"/>
    </source>
</evidence>
<evidence type="ECO:0000256" key="6">
    <source>
        <dbReference type="SAM" id="Phobius"/>
    </source>
</evidence>
<gene>
    <name evidence="7" type="ORF">TRUGW13939_10384</name>
</gene>
<reference evidence="8" key="1">
    <citation type="submission" date="2020-06" db="EMBL/GenBank/DDBJ databases">
        <title>A chromosome-scale genome assembly of Talaromyces rugulosus W13939.</title>
        <authorList>
            <person name="Wang B."/>
            <person name="Guo L."/>
            <person name="Ye K."/>
            <person name="Wang L."/>
        </authorList>
    </citation>
    <scope>NUCLEOTIDE SEQUENCE [LARGE SCALE GENOMIC DNA]</scope>
    <source>
        <strain evidence="8">W13939</strain>
    </source>
</reference>
<dbReference type="GO" id="GO:0008506">
    <property type="term" value="F:sucrose:proton symporter activity"/>
    <property type="evidence" value="ECO:0007669"/>
    <property type="project" value="TreeGrafter"/>
</dbReference>
<dbReference type="RefSeq" id="XP_035349389.1">
    <property type="nucleotide sequence ID" value="XM_035493496.1"/>
</dbReference>
<keyword evidence="2" id="KW-0813">Transport</keyword>
<dbReference type="GeneID" id="55997864"/>
<dbReference type="AlphaFoldDB" id="A0A7H8RCI3"/>
<organism evidence="7 8">
    <name type="scientific">Talaromyces rugulosus</name>
    <name type="common">Penicillium rugulosum</name>
    <dbReference type="NCBI Taxonomy" id="121627"/>
    <lineage>
        <taxon>Eukaryota</taxon>
        <taxon>Fungi</taxon>
        <taxon>Dikarya</taxon>
        <taxon>Ascomycota</taxon>
        <taxon>Pezizomycotina</taxon>
        <taxon>Eurotiomycetes</taxon>
        <taxon>Eurotiomycetidae</taxon>
        <taxon>Eurotiales</taxon>
        <taxon>Trichocomaceae</taxon>
        <taxon>Talaromyces</taxon>
        <taxon>Talaromyces sect. Islandici</taxon>
    </lineage>
</organism>
<feature type="transmembrane region" description="Helical" evidence="6">
    <location>
        <begin position="32"/>
        <end position="51"/>
    </location>
</feature>
<dbReference type="PANTHER" id="PTHR19432:SF35">
    <property type="entry name" value="SOLUTE CARRIER FAMILY 45 MEMBER 3 ISOFORM X1"/>
    <property type="match status" value="1"/>
</dbReference>
<sequence length="291" mass="31590">MNHLYESVTSSEPQNDKVLGEEIKRPLRKGELFCLAISMGSLQVTWVTIMAEGSPFLLSLGLVPSLVSLVWLAGPVCGTLLQPFIGYKSDTCTHRWGRRKPYIIYGTLVAFDNQIASNFLGLGMNISLQPVQAGLRELTVDHYPDRQQAEAGTFTSCIILIGSLIGYGAGFPKIPIPSVHGLIENIQFKGLCLIAFLSLGNDSRLASVPGSLQNSSRSSSNSEDGLSCPVLLLASLVSFFVLRRDIPEQTLSVELIPDVAFSINHKSTIDKSNILLIKNGASFQPVLQRTA</sequence>
<evidence type="ECO:0000313" key="8">
    <source>
        <dbReference type="Proteomes" id="UP000509510"/>
    </source>
</evidence>
<evidence type="ECO:0000313" key="7">
    <source>
        <dbReference type="EMBL" id="QKX63215.1"/>
    </source>
</evidence>
<feature type="transmembrane region" description="Helical" evidence="6">
    <location>
        <begin position="102"/>
        <end position="120"/>
    </location>
</feature>
<dbReference type="Proteomes" id="UP000509510">
    <property type="component" value="Chromosome VI"/>
</dbReference>
<comment type="subcellular location">
    <subcellularLocation>
        <location evidence="1">Membrane</location>
        <topology evidence="1">Multi-pass membrane protein</topology>
    </subcellularLocation>
</comment>
<name>A0A7H8RCI3_TALRU</name>
<keyword evidence="5 6" id="KW-0472">Membrane</keyword>
<evidence type="ECO:0000256" key="3">
    <source>
        <dbReference type="ARBA" id="ARBA00022692"/>
    </source>
</evidence>
<dbReference type="PANTHER" id="PTHR19432">
    <property type="entry name" value="SUGAR TRANSPORTER"/>
    <property type="match status" value="1"/>
</dbReference>
<evidence type="ECO:0008006" key="9">
    <source>
        <dbReference type="Google" id="ProtNLM"/>
    </source>
</evidence>
<evidence type="ECO:0000256" key="5">
    <source>
        <dbReference type="ARBA" id="ARBA00023136"/>
    </source>
</evidence>
<dbReference type="EMBL" id="CP055903">
    <property type="protein sequence ID" value="QKX63215.1"/>
    <property type="molecule type" value="Genomic_DNA"/>
</dbReference>
<dbReference type="SUPFAM" id="SSF103473">
    <property type="entry name" value="MFS general substrate transporter"/>
    <property type="match status" value="1"/>
</dbReference>
<protein>
    <recommendedName>
        <fullName evidence="9">Major facilitator superfamily (MFS) profile domain-containing protein</fullName>
    </recommendedName>
</protein>
<dbReference type="Gene3D" id="1.20.1250.20">
    <property type="entry name" value="MFS general substrate transporter like domains"/>
    <property type="match status" value="1"/>
</dbReference>
<proteinExistence type="predicted"/>
<dbReference type="KEGG" id="trg:TRUGW13939_10384"/>
<keyword evidence="8" id="KW-1185">Reference proteome</keyword>